<accession>A0A1Q9DAY1</accession>
<reference evidence="2 3" key="1">
    <citation type="submission" date="2016-02" db="EMBL/GenBank/DDBJ databases">
        <title>Genome analysis of coral dinoflagellate symbionts highlights evolutionary adaptations to a symbiotic lifestyle.</title>
        <authorList>
            <person name="Aranda M."/>
            <person name="Li Y."/>
            <person name="Liew Y.J."/>
            <person name="Baumgarten S."/>
            <person name="Simakov O."/>
            <person name="Wilson M."/>
            <person name="Piel J."/>
            <person name="Ashoor H."/>
            <person name="Bougouffa S."/>
            <person name="Bajic V.B."/>
            <person name="Ryu T."/>
            <person name="Ravasi T."/>
            <person name="Bayer T."/>
            <person name="Micklem G."/>
            <person name="Kim H."/>
            <person name="Bhak J."/>
            <person name="Lajeunesse T.C."/>
            <person name="Voolstra C.R."/>
        </authorList>
    </citation>
    <scope>NUCLEOTIDE SEQUENCE [LARGE SCALE GENOMIC DNA]</scope>
    <source>
        <strain evidence="2 3">CCMP2467</strain>
    </source>
</reference>
<dbReference type="Gene3D" id="1.25.40.10">
    <property type="entry name" value="Tetratricopeptide repeat domain"/>
    <property type="match status" value="1"/>
</dbReference>
<feature type="compositionally biased region" description="Polar residues" evidence="1">
    <location>
        <begin position="30"/>
        <end position="40"/>
    </location>
</feature>
<organism evidence="2 3">
    <name type="scientific">Symbiodinium microadriaticum</name>
    <name type="common">Dinoflagellate</name>
    <name type="synonym">Zooxanthella microadriatica</name>
    <dbReference type="NCBI Taxonomy" id="2951"/>
    <lineage>
        <taxon>Eukaryota</taxon>
        <taxon>Sar</taxon>
        <taxon>Alveolata</taxon>
        <taxon>Dinophyceae</taxon>
        <taxon>Suessiales</taxon>
        <taxon>Symbiodiniaceae</taxon>
        <taxon>Symbiodinium</taxon>
    </lineage>
</organism>
<dbReference type="OrthoDB" id="434168at2759"/>
<evidence type="ECO:0000313" key="3">
    <source>
        <dbReference type="Proteomes" id="UP000186817"/>
    </source>
</evidence>
<gene>
    <name evidence="2" type="ORF">AK812_SmicGene25928</name>
</gene>
<proteinExistence type="predicted"/>
<comment type="caution">
    <text evidence="2">The sequence shown here is derived from an EMBL/GenBank/DDBJ whole genome shotgun (WGS) entry which is preliminary data.</text>
</comment>
<dbReference type="Proteomes" id="UP000186817">
    <property type="component" value="Unassembled WGS sequence"/>
</dbReference>
<dbReference type="InterPro" id="IPR011990">
    <property type="entry name" value="TPR-like_helical_dom_sf"/>
</dbReference>
<name>A0A1Q9DAY1_SYMMI</name>
<feature type="region of interest" description="Disordered" evidence="1">
    <location>
        <begin position="30"/>
        <end position="56"/>
    </location>
</feature>
<sequence>MVRAATSSSLIRLEIASGSQDPDQARHQLSAATSASNRTKNLGRLHVPEDDPIGEDSARRADLVEVEGKGCSSKSVAAATDCRGSPLLCRPEPRPLEAYLCPFLAYFRKIVPNSRPQFPSLPDEANDELSVAELTSAISSYGRGGAAKALRTSPFVKAVAWLQNLQRAQLQPSVITYNSLINACGSKQWRKVKPGRLAKAAREKAGLDRKGPRAPTSEEKDAPHALADEVYEEETPMKLWEVVQAENDGVMDCEEEMFTDLAEAIIPVGDRTWCPEEAARNAKLALEEAEMAAADAESYLMELDMLLKKDIGV</sequence>
<protein>
    <submittedName>
        <fullName evidence="2">Uncharacterized protein</fullName>
    </submittedName>
</protein>
<dbReference type="AlphaFoldDB" id="A0A1Q9DAY1"/>
<evidence type="ECO:0000256" key="1">
    <source>
        <dbReference type="SAM" id="MobiDB-lite"/>
    </source>
</evidence>
<keyword evidence="3" id="KW-1185">Reference proteome</keyword>
<dbReference type="EMBL" id="LSRX01000628">
    <property type="protein sequence ID" value="OLP92290.1"/>
    <property type="molecule type" value="Genomic_DNA"/>
</dbReference>
<evidence type="ECO:0000313" key="2">
    <source>
        <dbReference type="EMBL" id="OLP92290.1"/>
    </source>
</evidence>
<feature type="region of interest" description="Disordered" evidence="1">
    <location>
        <begin position="200"/>
        <end position="223"/>
    </location>
</feature>